<evidence type="ECO:0000313" key="2">
    <source>
        <dbReference type="Proteomes" id="UP001148629"/>
    </source>
</evidence>
<dbReference type="Proteomes" id="UP001148629">
    <property type="component" value="Unassembled WGS sequence"/>
</dbReference>
<comment type="caution">
    <text evidence="1">The sequence shown here is derived from an EMBL/GenBank/DDBJ whole genome shotgun (WGS) entry which is preliminary data.</text>
</comment>
<accession>A0ACC1S7Y6</accession>
<reference evidence="1" key="1">
    <citation type="submission" date="2022-08" db="EMBL/GenBank/DDBJ databases">
        <title>Genome Sequence of Fusarium decemcellulare.</title>
        <authorList>
            <person name="Buettner E."/>
        </authorList>
    </citation>
    <scope>NUCLEOTIDE SEQUENCE</scope>
    <source>
        <strain evidence="1">Babe19</strain>
    </source>
</reference>
<gene>
    <name evidence="1" type="ORF">NM208_g7768</name>
</gene>
<sequence>MEKQIEYAADSSLGLLSTARLHYHRSKKAWTSCLVSLLVFVALCLGYLRFSPQFFPSGWKDDDDPARPSRLTRSYELETGVRWMNPDGGRWRVLFVCNGQSPCPTLYAEEGDLLEISVRSDIYAQSSIHLSGFGHPKTGPWNDGTAGLSQFPTLPRSNWTTTYDTTGNWGLNWYIDHTSSASVDGLYGLVYVAPSPSRPRPYHLITNDTLELRQIEEAERAIHHAAIQNHQHRDTVWKLLRMRVEGSEYYCYDSILVNGKGRVHCRQPDFEYLNGKALDGKGCIQPEGLPDESCSPTSADYEVFETGGQGYIMINLMNNGFEHSVKVSIDGHKMIAVANNGGFVVPEHTDVVYIPSATRITVLVKLDAEPGDYAIRISSTSQLQNLQGYSILRYPAKRLPRYGEPMELPAPASPKDVCVLADGSTKAHCKTIEGQFVPPYPAKPPPTADNKHPERVDFTFRLSAGSQPSKTEPKAPEFYLNEKPWQLFHGAMAPLLFHTLDSNETLDKPVISQLPVGSVVDLIIENQINDTIPLYKHGDPAWLLGSSSGQRFPGKTVEDAILAPKHSHGCLNLHNPSLAIVHDLPPLGWSVLRFKVTSKAANMLHSAKLRYFLLGMTVPILEGITAENPIEIPEAARDRPHVEFEPKNDGIFG</sequence>
<organism evidence="1 2">
    <name type="scientific">Fusarium decemcellulare</name>
    <dbReference type="NCBI Taxonomy" id="57161"/>
    <lineage>
        <taxon>Eukaryota</taxon>
        <taxon>Fungi</taxon>
        <taxon>Dikarya</taxon>
        <taxon>Ascomycota</taxon>
        <taxon>Pezizomycotina</taxon>
        <taxon>Sordariomycetes</taxon>
        <taxon>Hypocreomycetidae</taxon>
        <taxon>Hypocreales</taxon>
        <taxon>Nectriaceae</taxon>
        <taxon>Fusarium</taxon>
        <taxon>Fusarium decemcellulare species complex</taxon>
    </lineage>
</organism>
<protein>
    <submittedName>
        <fullName evidence="1">Uncharacterized protein</fullName>
    </submittedName>
</protein>
<keyword evidence="2" id="KW-1185">Reference proteome</keyword>
<dbReference type="EMBL" id="JANRMS010000826">
    <property type="protein sequence ID" value="KAJ3533921.1"/>
    <property type="molecule type" value="Genomic_DNA"/>
</dbReference>
<proteinExistence type="predicted"/>
<name>A0ACC1S7Y6_9HYPO</name>
<evidence type="ECO:0000313" key="1">
    <source>
        <dbReference type="EMBL" id="KAJ3533921.1"/>
    </source>
</evidence>